<evidence type="ECO:0000313" key="5">
    <source>
        <dbReference type="Proteomes" id="UP000270272"/>
    </source>
</evidence>
<protein>
    <submittedName>
        <fullName evidence="2">DUF4263 domain-containing protein</fullName>
    </submittedName>
</protein>
<reference evidence="6" key="2">
    <citation type="submission" date="2018-10" db="EMBL/GenBank/DDBJ databases">
        <title>FDA dAtabase for Regulatory Grade micrObial Sequences (FDA-ARGOS): Supporting development and validation of Infectious Disease Dx tests.</title>
        <authorList>
            <person name="Goldberg B."/>
            <person name="Campos J."/>
            <person name="Tallon L."/>
            <person name="Sadzewicz L."/>
            <person name="Zhao X."/>
            <person name="Vavikolanu K."/>
            <person name="Mehta A."/>
            <person name="Aluvathingal J."/>
            <person name="Nadendla S."/>
            <person name="Geyer C."/>
            <person name="Nandy P."/>
            <person name="Yan Y."/>
            <person name="Sichtig H."/>
        </authorList>
    </citation>
    <scope>NUCLEOTIDE SEQUENCE [LARGE SCALE GENOMIC DNA]</scope>
    <source>
        <strain evidence="6">FDAARGOS_526</strain>
    </source>
</reference>
<reference evidence="2" key="4">
    <citation type="submission" date="2020-11" db="EMBL/GenBank/DDBJ databases">
        <title>Enhanced detection system for hospital associated transmission using whole genome sequencing surveillance.</title>
        <authorList>
            <person name="Harrison L.H."/>
            <person name="Van Tyne D."/>
            <person name="Marsh J.W."/>
            <person name="Griffith M.P."/>
            <person name="Snyder D.J."/>
            <person name="Cooper V.S."/>
            <person name="Mustapha M."/>
        </authorList>
    </citation>
    <scope>NUCLEOTIDE SEQUENCE</scope>
    <source>
        <strain evidence="2">CB00014</strain>
    </source>
</reference>
<dbReference type="Pfam" id="PF14082">
    <property type="entry name" value="SduA_C"/>
    <property type="match status" value="1"/>
</dbReference>
<dbReference type="Proteomes" id="UP000270272">
    <property type="component" value="Chromosome"/>
</dbReference>
<proteinExistence type="predicted"/>
<evidence type="ECO:0000313" key="6">
    <source>
        <dbReference type="Proteomes" id="UP000282299"/>
    </source>
</evidence>
<dbReference type="RefSeq" id="WP_058669243.1">
    <property type="nucleotide sequence ID" value="NZ_ABTEQQ020000001.1"/>
</dbReference>
<sequence>MEFEAEQVTFERKIRRYLSASVKRQVAILSGYRCSFPGCDQNLMLQDSSFIGEIASIEAIHSHGPRYNPSTNADQLLQTENYLLLCPNHHAIIDRQPEIYSAEWLRKARKEHLNKISEIVSASKCVAEVKLDEQVEISLEEAIGVWKVNRENASEEFWQTLLQKCPAVLSQIFPKSMFQLGSKCYVGGKSINNSGGNLVDFIYASRLTGNIVLVEIKTPKTILLGKRYRTNAYSISEELSGAFVQVLNYKDQLMKEYFKLSEGNGGDSFSAFNPKCLIVIGTLESELKNNSQYKSFELFRNSMTNVEIVTYDELFQKAQDILDMIK</sequence>
<name>A0A3R9IH61_CITKO</name>
<evidence type="ECO:0000259" key="1">
    <source>
        <dbReference type="Pfam" id="PF14082"/>
    </source>
</evidence>
<gene>
    <name evidence="3" type="ORF">EGS84_14620</name>
    <name evidence="2" type="ORF">I5687_03215</name>
    <name evidence="4" type="ORF">NCTC11075_00403</name>
</gene>
<dbReference type="Proteomes" id="UP000807555">
    <property type="component" value="Unassembled WGS sequence"/>
</dbReference>
<dbReference type="EMBL" id="RKIT01000002">
    <property type="protein sequence ID" value="RSC18083.1"/>
    <property type="molecule type" value="Genomic_DNA"/>
</dbReference>
<reference evidence="3" key="1">
    <citation type="submission" date="2018-10" db="EMBL/GenBank/DDBJ databases">
        <title>FDA dAtabase for Regulatory Grade micrObial Sequences (FDA-ARGOS): Supporting development and validation of Infectious Disease Dx tests.</title>
        <authorList>
            <person name="Campos J."/>
            <person name="Goldberg B."/>
            <person name="Tallon L.J."/>
            <person name="Sadzewicz L."/>
            <person name="Zhao X."/>
            <person name="Vavikolanu K."/>
            <person name="Mehta A."/>
            <person name="Aluvathingal J."/>
            <person name="Nadendla S."/>
            <person name="Geyer C."/>
            <person name="Nandy P."/>
            <person name="Yan Y."/>
            <person name="Sichtig H."/>
        </authorList>
    </citation>
    <scope>NUCLEOTIDE SEQUENCE</scope>
    <source>
        <strain evidence="3">FDAARGOS_526</strain>
    </source>
</reference>
<reference evidence="4 5" key="3">
    <citation type="submission" date="2018-12" db="EMBL/GenBank/DDBJ databases">
        <authorList>
            <consortium name="Pathogen Informatics"/>
        </authorList>
    </citation>
    <scope>NUCLEOTIDE SEQUENCE [LARGE SCALE GENOMIC DNA]</scope>
    <source>
        <strain evidence="4 5">NCTC11075</strain>
    </source>
</reference>
<evidence type="ECO:0000313" key="2">
    <source>
        <dbReference type="EMBL" id="MBJ9866961.1"/>
    </source>
</evidence>
<feature type="domain" description="Shedu protein SduA C-terminal" evidence="1">
    <location>
        <begin position="153"/>
        <end position="314"/>
    </location>
</feature>
<evidence type="ECO:0000313" key="4">
    <source>
        <dbReference type="EMBL" id="VEB84362.1"/>
    </source>
</evidence>
<dbReference type="EMBL" id="LR134204">
    <property type="protein sequence ID" value="VEB84362.1"/>
    <property type="molecule type" value="Genomic_DNA"/>
</dbReference>
<dbReference type="EMBL" id="JADVNV010000001">
    <property type="protein sequence ID" value="MBJ9866961.1"/>
    <property type="molecule type" value="Genomic_DNA"/>
</dbReference>
<dbReference type="AlphaFoldDB" id="A0A3R9IH61"/>
<dbReference type="Proteomes" id="UP000282299">
    <property type="component" value="Unassembled WGS sequence"/>
</dbReference>
<organism evidence="4 5">
    <name type="scientific">Citrobacter koseri</name>
    <name type="common">Citrobacter diversus</name>
    <dbReference type="NCBI Taxonomy" id="545"/>
    <lineage>
        <taxon>Bacteria</taxon>
        <taxon>Pseudomonadati</taxon>
        <taxon>Pseudomonadota</taxon>
        <taxon>Gammaproteobacteria</taxon>
        <taxon>Enterobacterales</taxon>
        <taxon>Enterobacteriaceae</taxon>
        <taxon>Citrobacter</taxon>
    </lineage>
</organism>
<dbReference type="InterPro" id="IPR025359">
    <property type="entry name" value="SduA_C"/>
</dbReference>
<evidence type="ECO:0000313" key="3">
    <source>
        <dbReference type="EMBL" id="RSC18083.1"/>
    </source>
</evidence>
<accession>A0A3R9IH61</accession>